<dbReference type="GO" id="GO:0005985">
    <property type="term" value="P:sucrose metabolic process"/>
    <property type="evidence" value="ECO:0007669"/>
    <property type="project" value="UniProtKB-UniPathway"/>
</dbReference>
<gene>
    <name evidence="12" type="primary">scrB</name>
    <name evidence="12" type="ORF">ERS852407_03340</name>
</gene>
<dbReference type="InterPro" id="IPR013320">
    <property type="entry name" value="ConA-like_dom_sf"/>
</dbReference>
<keyword evidence="6 8" id="KW-0326">Glycosidase</keyword>
<dbReference type="InterPro" id="IPR013189">
    <property type="entry name" value="Glyco_hydro_32_C"/>
</dbReference>
<dbReference type="InterPro" id="IPR013148">
    <property type="entry name" value="Glyco_hydro_32_N"/>
</dbReference>
<evidence type="ECO:0000256" key="1">
    <source>
        <dbReference type="ARBA" id="ARBA00004914"/>
    </source>
</evidence>
<dbReference type="Pfam" id="PF00251">
    <property type="entry name" value="Glyco_hydro_32N"/>
    <property type="match status" value="1"/>
</dbReference>
<comment type="pathway">
    <text evidence="1 9">Glycan biosynthesis; sucrose metabolism.</text>
</comment>
<evidence type="ECO:0000259" key="11">
    <source>
        <dbReference type="Pfam" id="PF08244"/>
    </source>
</evidence>
<dbReference type="CDD" id="cd18623">
    <property type="entry name" value="GH32_ScrB-like"/>
    <property type="match status" value="1"/>
</dbReference>
<dbReference type="SUPFAM" id="SSF49899">
    <property type="entry name" value="Concanavalin A-like lectins/glucanases"/>
    <property type="match status" value="1"/>
</dbReference>
<keyword evidence="9" id="KW-0119">Carbohydrate metabolism</keyword>
<dbReference type="AlphaFoldDB" id="A0A174GH17"/>
<sequence>MNRTTENETKDPYRLKLHLTPPAGWLNDPNGLCQYHGTYHAFYQYVPENALGKGRKCWGHAVSSDLIHWKDEGIFLEPDRPFDRDGVYSGCAWTDENGIHLFYTGNVKEEGDYDYIHEGRQAAQVLVETKDGSRAGEKRLLLTNDDYPKDCTLHVRDPKVWKENGRYHMVLGARKNSGQGAVLLYESADMETWEYVGEMTTKNPFGYMWECPDCFEMEDAAFLSICPQGLPRGEFQNQNVYQSGYVHLKEGIAKPQIVEAEAFTEWDKGFDFYAPQTFTDEQGRRILIGWMGLPDIEGEYSNPTVGDGWQHALTLPREITYEAGRLCQRPVEELKRLRRNEREVKTGETSVLSEGIYEVEIDKIEINQKEINQKDINQKDINGMEPASCRICFNQDLVLDYKDGVFSMKFLNRTGAGRTVRRAEINSLEDIRIIMDTSAIEVYVNQGGTVFTSRYYPASGESRVVIDCEKSRIRLWDLESV</sequence>
<evidence type="ECO:0000313" key="12">
    <source>
        <dbReference type="EMBL" id="CUO60250.1"/>
    </source>
</evidence>
<evidence type="ECO:0000256" key="8">
    <source>
        <dbReference type="RuleBase" id="RU362110"/>
    </source>
</evidence>
<dbReference type="Gene3D" id="2.60.120.560">
    <property type="entry name" value="Exo-inulinase, domain 1"/>
    <property type="match status" value="1"/>
</dbReference>
<dbReference type="InterPro" id="IPR006232">
    <property type="entry name" value="Suc6P_hydrolase"/>
</dbReference>
<feature type="domain" description="Glycosyl hydrolase family 32 C-terminal" evidence="11">
    <location>
        <begin position="428"/>
        <end position="462"/>
    </location>
</feature>
<comment type="function">
    <text evidence="9">Enables the bacterium to metabolize sucrose as a sole carbon source.</text>
</comment>
<keyword evidence="5 8" id="KW-0378">Hydrolase</keyword>
<dbReference type="EC" id="3.2.1.26" evidence="3 8"/>
<evidence type="ECO:0000259" key="10">
    <source>
        <dbReference type="Pfam" id="PF00251"/>
    </source>
</evidence>
<evidence type="ECO:0000256" key="6">
    <source>
        <dbReference type="ARBA" id="ARBA00023295"/>
    </source>
</evidence>
<accession>A0A174GH17</accession>
<evidence type="ECO:0000256" key="5">
    <source>
        <dbReference type="ARBA" id="ARBA00022801"/>
    </source>
</evidence>
<dbReference type="InterPro" id="IPR018053">
    <property type="entry name" value="Glyco_hydro_32_AS"/>
</dbReference>
<comment type="subcellular location">
    <subcellularLocation>
        <location evidence="9">Cytoplasm</location>
    </subcellularLocation>
</comment>
<name>A0A174GH17_9FIRM</name>
<evidence type="ECO:0000256" key="4">
    <source>
        <dbReference type="ARBA" id="ARBA00019623"/>
    </source>
</evidence>
<dbReference type="PANTHER" id="PTHR43101:SF1">
    <property type="entry name" value="BETA-FRUCTOSIDASE"/>
    <property type="match status" value="1"/>
</dbReference>
<evidence type="ECO:0000256" key="9">
    <source>
        <dbReference type="RuleBase" id="RU365015"/>
    </source>
</evidence>
<dbReference type="UniPathway" id="UPA00238"/>
<dbReference type="GO" id="GO:0004564">
    <property type="term" value="F:beta-fructofuranosidase activity"/>
    <property type="evidence" value="ECO:0007669"/>
    <property type="project" value="UniProtKB-EC"/>
</dbReference>
<dbReference type="EMBL" id="CYZE01000008">
    <property type="protein sequence ID" value="CUO60250.1"/>
    <property type="molecule type" value="Genomic_DNA"/>
</dbReference>
<evidence type="ECO:0000256" key="3">
    <source>
        <dbReference type="ARBA" id="ARBA00012758"/>
    </source>
</evidence>
<dbReference type="Gene3D" id="2.115.10.20">
    <property type="entry name" value="Glycosyl hydrolase domain, family 43"/>
    <property type="match status" value="1"/>
</dbReference>
<dbReference type="SUPFAM" id="SSF75005">
    <property type="entry name" value="Arabinanase/levansucrase/invertase"/>
    <property type="match status" value="1"/>
</dbReference>
<protein>
    <recommendedName>
        <fullName evidence="4 8">Sucrose-6-phosphate hydrolase</fullName>
        <ecNumber evidence="3 8">3.2.1.26</ecNumber>
    </recommendedName>
    <alternativeName>
        <fullName evidence="7 9">Invertase</fullName>
    </alternativeName>
</protein>
<evidence type="ECO:0000313" key="13">
    <source>
        <dbReference type="Proteomes" id="UP000095651"/>
    </source>
</evidence>
<dbReference type="InterPro" id="IPR023296">
    <property type="entry name" value="Glyco_hydro_beta-prop_sf"/>
</dbReference>
<dbReference type="Proteomes" id="UP000095651">
    <property type="component" value="Unassembled WGS sequence"/>
</dbReference>
<dbReference type="RefSeq" id="WP_055656890.1">
    <property type="nucleotide sequence ID" value="NZ_CABIXC010000008.1"/>
</dbReference>
<dbReference type="NCBIfam" id="TIGR01322">
    <property type="entry name" value="scrB_fam"/>
    <property type="match status" value="1"/>
</dbReference>
<dbReference type="InterPro" id="IPR051214">
    <property type="entry name" value="GH32_Enzymes"/>
</dbReference>
<dbReference type="SMART" id="SM00640">
    <property type="entry name" value="Glyco_32"/>
    <property type="match status" value="1"/>
</dbReference>
<organism evidence="12 13">
    <name type="scientific">Hungatella hathewayi</name>
    <dbReference type="NCBI Taxonomy" id="154046"/>
    <lineage>
        <taxon>Bacteria</taxon>
        <taxon>Bacillati</taxon>
        <taxon>Bacillota</taxon>
        <taxon>Clostridia</taxon>
        <taxon>Lachnospirales</taxon>
        <taxon>Lachnospiraceae</taxon>
        <taxon>Hungatella</taxon>
    </lineage>
</organism>
<dbReference type="InterPro" id="IPR001362">
    <property type="entry name" value="Glyco_hydro_32"/>
</dbReference>
<dbReference type="PANTHER" id="PTHR43101">
    <property type="entry name" value="BETA-FRUCTOSIDASE"/>
    <property type="match status" value="1"/>
</dbReference>
<feature type="domain" description="Glycosyl hydrolase family 32 N-terminal" evidence="10">
    <location>
        <begin position="18"/>
        <end position="330"/>
    </location>
</feature>
<dbReference type="PROSITE" id="PS00609">
    <property type="entry name" value="GLYCOSYL_HYDROL_F32"/>
    <property type="match status" value="1"/>
</dbReference>
<reference evidence="12 13" key="1">
    <citation type="submission" date="2015-09" db="EMBL/GenBank/DDBJ databases">
        <authorList>
            <consortium name="Pathogen Informatics"/>
        </authorList>
    </citation>
    <scope>NUCLEOTIDE SEQUENCE [LARGE SCALE GENOMIC DNA]</scope>
    <source>
        <strain evidence="12 13">2789STDY5608850</strain>
    </source>
</reference>
<comment type="catalytic activity">
    <reaction evidence="8">
        <text>Hydrolysis of terminal non-reducing beta-D-fructofuranoside residues in beta-D-fructofuranosides.</text>
        <dbReference type="EC" id="3.2.1.26"/>
    </reaction>
</comment>
<dbReference type="Pfam" id="PF08244">
    <property type="entry name" value="Glyco_hydro_32C"/>
    <property type="match status" value="1"/>
</dbReference>
<keyword evidence="9" id="KW-0963">Cytoplasm</keyword>
<evidence type="ECO:0000256" key="2">
    <source>
        <dbReference type="ARBA" id="ARBA00009902"/>
    </source>
</evidence>
<dbReference type="GO" id="GO:0005737">
    <property type="term" value="C:cytoplasm"/>
    <property type="evidence" value="ECO:0007669"/>
    <property type="project" value="UniProtKB-SubCell"/>
</dbReference>
<comment type="similarity">
    <text evidence="2 8">Belongs to the glycosyl hydrolase 32 family.</text>
</comment>
<evidence type="ECO:0000256" key="7">
    <source>
        <dbReference type="ARBA" id="ARBA00033367"/>
    </source>
</evidence>
<proteinExistence type="inferred from homology"/>